<name>A0AA86SIT9_9FABA</name>
<gene>
    <name evidence="1" type="ORF">AYBTSS11_LOCUS16614</name>
</gene>
<reference evidence="1" key="1">
    <citation type="submission" date="2023-10" db="EMBL/GenBank/DDBJ databases">
        <authorList>
            <person name="Domelevo Entfellner J.-B."/>
        </authorList>
    </citation>
    <scope>NUCLEOTIDE SEQUENCE</scope>
</reference>
<evidence type="ECO:0000313" key="2">
    <source>
        <dbReference type="Proteomes" id="UP001189624"/>
    </source>
</evidence>
<proteinExistence type="predicted"/>
<dbReference type="Proteomes" id="UP001189624">
    <property type="component" value="Chromosome 5"/>
</dbReference>
<dbReference type="Gramene" id="rna-AYBTSS11_LOCUS16614">
    <property type="protein sequence ID" value="CAJ1956348.1"/>
    <property type="gene ID" value="gene-AYBTSS11_LOCUS16614"/>
</dbReference>
<protein>
    <submittedName>
        <fullName evidence="1">Uncharacterized protein</fullName>
    </submittedName>
</protein>
<evidence type="ECO:0000313" key="1">
    <source>
        <dbReference type="EMBL" id="CAJ1956348.1"/>
    </source>
</evidence>
<keyword evidence="2" id="KW-1185">Reference proteome</keyword>
<dbReference type="EMBL" id="OY731402">
    <property type="protein sequence ID" value="CAJ1956348.1"/>
    <property type="molecule type" value="Genomic_DNA"/>
</dbReference>
<organism evidence="1 2">
    <name type="scientific">Sphenostylis stenocarpa</name>
    <dbReference type="NCBI Taxonomy" id="92480"/>
    <lineage>
        <taxon>Eukaryota</taxon>
        <taxon>Viridiplantae</taxon>
        <taxon>Streptophyta</taxon>
        <taxon>Embryophyta</taxon>
        <taxon>Tracheophyta</taxon>
        <taxon>Spermatophyta</taxon>
        <taxon>Magnoliopsida</taxon>
        <taxon>eudicotyledons</taxon>
        <taxon>Gunneridae</taxon>
        <taxon>Pentapetalae</taxon>
        <taxon>rosids</taxon>
        <taxon>fabids</taxon>
        <taxon>Fabales</taxon>
        <taxon>Fabaceae</taxon>
        <taxon>Papilionoideae</taxon>
        <taxon>50 kb inversion clade</taxon>
        <taxon>NPAAA clade</taxon>
        <taxon>indigoferoid/millettioid clade</taxon>
        <taxon>Phaseoleae</taxon>
        <taxon>Sphenostylis</taxon>
    </lineage>
</organism>
<accession>A0AA86SIT9</accession>
<sequence>MGGVCVRDVGHGIRRHLLHVREHIAGDKEQHGFQPEAGGVVERGQGFGIFQNVLGYGLVWLLVTHRIRSLPF</sequence>
<dbReference type="AlphaFoldDB" id="A0AA86SIT9"/>